<feature type="compositionally biased region" description="Basic and acidic residues" evidence="8">
    <location>
        <begin position="1"/>
        <end position="10"/>
    </location>
</feature>
<name>A0A5C5VFE1_9BACT</name>
<accession>A0A5C5VFE1</accession>
<dbReference type="CDD" id="cd09891">
    <property type="entry name" value="NGN_Bact_1"/>
    <property type="match status" value="1"/>
</dbReference>
<keyword evidence="3 5" id="KW-0805">Transcription regulation</keyword>
<dbReference type="InterPro" id="IPR005824">
    <property type="entry name" value="KOW"/>
</dbReference>
<dbReference type="GO" id="GO:0005829">
    <property type="term" value="C:cytosol"/>
    <property type="evidence" value="ECO:0007669"/>
    <property type="project" value="TreeGrafter"/>
</dbReference>
<gene>
    <name evidence="5" type="primary">nusG</name>
    <name evidence="11" type="ORF">KOR34_17380</name>
</gene>
<comment type="similarity">
    <text evidence="5 7">Belongs to the NusG family.</text>
</comment>
<dbReference type="GO" id="GO:0006353">
    <property type="term" value="P:DNA-templated transcription termination"/>
    <property type="evidence" value="ECO:0007669"/>
    <property type="project" value="UniProtKB-UniRule"/>
</dbReference>
<dbReference type="AlphaFoldDB" id="A0A5C5VFE1"/>
<evidence type="ECO:0000256" key="8">
    <source>
        <dbReference type="SAM" id="MobiDB-lite"/>
    </source>
</evidence>
<evidence type="ECO:0000256" key="5">
    <source>
        <dbReference type="HAMAP-Rule" id="MF_00948"/>
    </source>
</evidence>
<comment type="function">
    <text evidence="5 7">Participates in transcription elongation, termination and antitermination.</text>
</comment>
<dbReference type="InterPro" id="IPR001062">
    <property type="entry name" value="Transcrpt_antiterm_NusG"/>
</dbReference>
<evidence type="ECO:0000313" key="11">
    <source>
        <dbReference type="EMBL" id="TWT36793.1"/>
    </source>
</evidence>
<dbReference type="GO" id="GO:0006354">
    <property type="term" value="P:DNA-templated transcription elongation"/>
    <property type="evidence" value="ECO:0007669"/>
    <property type="project" value="UniProtKB-UniRule"/>
</dbReference>
<keyword evidence="1 5" id="KW-0806">Transcription termination</keyword>
<evidence type="ECO:0000256" key="2">
    <source>
        <dbReference type="ARBA" id="ARBA00022814"/>
    </source>
</evidence>
<evidence type="ECO:0000256" key="4">
    <source>
        <dbReference type="ARBA" id="ARBA00023163"/>
    </source>
</evidence>
<dbReference type="Proteomes" id="UP000316714">
    <property type="component" value="Unassembled WGS sequence"/>
</dbReference>
<dbReference type="SUPFAM" id="SSF82679">
    <property type="entry name" value="N-utilization substance G protein NusG, N-terminal domain"/>
    <property type="match status" value="1"/>
</dbReference>
<evidence type="ECO:0000256" key="1">
    <source>
        <dbReference type="ARBA" id="ARBA00022472"/>
    </source>
</evidence>
<keyword evidence="2 5" id="KW-0889">Transcription antitermination</keyword>
<dbReference type="Gene3D" id="3.30.70.940">
    <property type="entry name" value="NusG, N-terminal domain"/>
    <property type="match status" value="1"/>
</dbReference>
<dbReference type="InterPro" id="IPR008991">
    <property type="entry name" value="Translation_prot_SH3-like_sf"/>
</dbReference>
<organism evidence="11 12">
    <name type="scientific">Posidoniimonas corsicana</name>
    <dbReference type="NCBI Taxonomy" id="1938618"/>
    <lineage>
        <taxon>Bacteria</taxon>
        <taxon>Pseudomonadati</taxon>
        <taxon>Planctomycetota</taxon>
        <taxon>Planctomycetia</taxon>
        <taxon>Pirellulales</taxon>
        <taxon>Lacipirellulaceae</taxon>
        <taxon>Posidoniimonas</taxon>
    </lineage>
</organism>
<dbReference type="Gene3D" id="2.30.30.30">
    <property type="match status" value="1"/>
</dbReference>
<comment type="caution">
    <text evidence="11">The sequence shown here is derived from an EMBL/GenBank/DDBJ whole genome shotgun (WGS) entry which is preliminary data.</text>
</comment>
<feature type="region of interest" description="Disordered" evidence="8">
    <location>
        <begin position="1"/>
        <end position="68"/>
    </location>
</feature>
<dbReference type="RefSeq" id="WP_228714548.1">
    <property type="nucleotide sequence ID" value="NZ_SIHJ01000001.1"/>
</dbReference>
<proteinExistence type="inferred from homology"/>
<dbReference type="CDD" id="cd06091">
    <property type="entry name" value="KOW_NusG"/>
    <property type="match status" value="1"/>
</dbReference>
<feature type="domain" description="NusG-like N-terminal" evidence="9">
    <location>
        <begin position="100"/>
        <end position="208"/>
    </location>
</feature>
<feature type="domain" description="KOW" evidence="10">
    <location>
        <begin position="221"/>
        <end position="248"/>
    </location>
</feature>
<dbReference type="PANTHER" id="PTHR30265:SF2">
    <property type="entry name" value="TRANSCRIPTION TERMINATION_ANTITERMINATION PROTEIN NUSG"/>
    <property type="match status" value="1"/>
</dbReference>
<dbReference type="PROSITE" id="PS01014">
    <property type="entry name" value="NUSG"/>
    <property type="match status" value="1"/>
</dbReference>
<dbReference type="SMART" id="SM00739">
    <property type="entry name" value="KOW"/>
    <property type="match status" value="1"/>
</dbReference>
<dbReference type="Pfam" id="PF02357">
    <property type="entry name" value="NusG"/>
    <property type="match status" value="1"/>
</dbReference>
<dbReference type="InterPro" id="IPR015869">
    <property type="entry name" value="Transcrpt_antiterm_NusG_bac_CS"/>
</dbReference>
<dbReference type="HAMAP" id="MF_00948">
    <property type="entry name" value="NusG"/>
    <property type="match status" value="1"/>
</dbReference>
<reference evidence="11 12" key="1">
    <citation type="submission" date="2019-02" db="EMBL/GenBank/DDBJ databases">
        <title>Deep-cultivation of Planctomycetes and their phenomic and genomic characterization uncovers novel biology.</title>
        <authorList>
            <person name="Wiegand S."/>
            <person name="Jogler M."/>
            <person name="Boedeker C."/>
            <person name="Pinto D."/>
            <person name="Vollmers J."/>
            <person name="Rivas-Marin E."/>
            <person name="Kohn T."/>
            <person name="Peeters S.H."/>
            <person name="Heuer A."/>
            <person name="Rast P."/>
            <person name="Oberbeckmann S."/>
            <person name="Bunk B."/>
            <person name="Jeske O."/>
            <person name="Meyerdierks A."/>
            <person name="Storesund J.E."/>
            <person name="Kallscheuer N."/>
            <person name="Luecker S."/>
            <person name="Lage O.M."/>
            <person name="Pohl T."/>
            <person name="Merkel B.J."/>
            <person name="Hornburger P."/>
            <person name="Mueller R.-W."/>
            <person name="Bruemmer F."/>
            <person name="Labrenz M."/>
            <person name="Spormann A.M."/>
            <person name="Op Den Camp H."/>
            <person name="Overmann J."/>
            <person name="Amann R."/>
            <person name="Jetten M.S.M."/>
            <person name="Mascher T."/>
            <person name="Medema M.H."/>
            <person name="Devos D.P."/>
            <person name="Kaster A.-K."/>
            <person name="Ovreas L."/>
            <person name="Rohde M."/>
            <person name="Galperin M.Y."/>
            <person name="Jogler C."/>
        </authorList>
    </citation>
    <scope>NUCLEOTIDE SEQUENCE [LARGE SCALE GENOMIC DNA]</scope>
    <source>
        <strain evidence="11 12">KOR34</strain>
    </source>
</reference>
<dbReference type="InterPro" id="IPR006645">
    <property type="entry name" value="NGN-like_dom"/>
</dbReference>
<dbReference type="EMBL" id="SIHJ01000001">
    <property type="protein sequence ID" value="TWT36793.1"/>
    <property type="molecule type" value="Genomic_DNA"/>
</dbReference>
<feature type="compositionally biased region" description="Acidic residues" evidence="8">
    <location>
        <begin position="45"/>
        <end position="67"/>
    </location>
</feature>
<dbReference type="InterPro" id="IPR047050">
    <property type="entry name" value="NGN"/>
</dbReference>
<evidence type="ECO:0000256" key="7">
    <source>
        <dbReference type="RuleBase" id="RU000538"/>
    </source>
</evidence>
<dbReference type="SUPFAM" id="SSF50104">
    <property type="entry name" value="Translation proteins SH3-like domain"/>
    <property type="match status" value="1"/>
</dbReference>
<dbReference type="InterPro" id="IPR043425">
    <property type="entry name" value="NusG-like"/>
</dbReference>
<dbReference type="InterPro" id="IPR036735">
    <property type="entry name" value="NGN_dom_sf"/>
</dbReference>
<evidence type="ECO:0000256" key="6">
    <source>
        <dbReference type="NCBIfam" id="TIGR00922"/>
    </source>
</evidence>
<evidence type="ECO:0000313" key="12">
    <source>
        <dbReference type="Proteomes" id="UP000316714"/>
    </source>
</evidence>
<dbReference type="SMART" id="SM00738">
    <property type="entry name" value="NGN"/>
    <property type="match status" value="1"/>
</dbReference>
<dbReference type="InterPro" id="IPR014722">
    <property type="entry name" value="Rib_uL2_dom2"/>
</dbReference>
<keyword evidence="12" id="KW-1185">Reference proteome</keyword>
<evidence type="ECO:0000259" key="9">
    <source>
        <dbReference type="SMART" id="SM00738"/>
    </source>
</evidence>
<dbReference type="PRINTS" id="PR00338">
    <property type="entry name" value="NUSGTNSCPFCT"/>
</dbReference>
<dbReference type="NCBIfam" id="TIGR00922">
    <property type="entry name" value="nusG"/>
    <property type="match status" value="1"/>
</dbReference>
<dbReference type="GO" id="GO:0031564">
    <property type="term" value="P:transcription antitermination"/>
    <property type="evidence" value="ECO:0007669"/>
    <property type="project" value="UniProtKB-UniRule"/>
</dbReference>
<dbReference type="PANTHER" id="PTHR30265">
    <property type="entry name" value="RHO-INTERACTING TRANSCRIPTION TERMINATION FACTOR NUSG"/>
    <property type="match status" value="1"/>
</dbReference>
<sequence length="275" mass="29989">MVEGSDKSTDETAVPADEAAVDSESQNPSEAERPAEQEAPVEPAAGEDLDAPEAAAEEPAYDPEADADLAAAEAAMDDEEPVASPAGPLELIEDEGEDIALDWYILKVQSNRERSISAALQRKVAIEGLDRYFGEIMVPTEKVTEFKAGKKKIVERKIWPGYIAVQMHVNDDTWFAIRETSGIGDFTGSGGKPTPMAPQDIAKILHTEDEETDEAPKLAIPFKEGDKVKVKDGNFESFEGEVSKIDDIHGKVTVMLSIFGRPTPVELEYWQVEDL</sequence>
<evidence type="ECO:0000259" key="10">
    <source>
        <dbReference type="SMART" id="SM00739"/>
    </source>
</evidence>
<evidence type="ECO:0000256" key="3">
    <source>
        <dbReference type="ARBA" id="ARBA00023015"/>
    </source>
</evidence>
<dbReference type="GO" id="GO:0032784">
    <property type="term" value="P:regulation of DNA-templated transcription elongation"/>
    <property type="evidence" value="ECO:0007669"/>
    <property type="project" value="InterPro"/>
</dbReference>
<keyword evidence="4 5" id="KW-0804">Transcription</keyword>
<protein>
    <recommendedName>
        <fullName evidence="5 6">Transcription termination/antitermination protein NusG</fullName>
    </recommendedName>
</protein>